<dbReference type="OrthoDB" id="542917at2759"/>
<dbReference type="InterPro" id="IPR001680">
    <property type="entry name" value="WD40_rpt"/>
</dbReference>
<keyword evidence="7" id="KW-0931">ER-Golgi transport</keyword>
<evidence type="ECO:0000256" key="7">
    <source>
        <dbReference type="ARBA" id="ARBA00022892"/>
    </source>
</evidence>
<keyword evidence="8" id="KW-0653">Protein transport</keyword>
<dbReference type="PANTHER" id="PTHR13923:SF11">
    <property type="entry name" value="SECRETORY 31, ISOFORM D"/>
    <property type="match status" value="1"/>
</dbReference>
<reference evidence="9" key="1">
    <citation type="submission" date="2020-04" db="EMBL/GenBank/DDBJ databases">
        <authorList>
            <person name="Alioto T."/>
            <person name="Alioto T."/>
            <person name="Gomez Garrido J."/>
        </authorList>
    </citation>
    <scope>NUCLEOTIDE SEQUENCE</scope>
    <source>
        <strain evidence="9">A484AB</strain>
    </source>
</reference>
<dbReference type="GO" id="GO:0007029">
    <property type="term" value="P:endoplasmic reticulum organization"/>
    <property type="evidence" value="ECO:0007669"/>
    <property type="project" value="TreeGrafter"/>
</dbReference>
<evidence type="ECO:0000256" key="4">
    <source>
        <dbReference type="ARBA" id="ARBA00022574"/>
    </source>
</evidence>
<proteinExistence type="inferred from homology"/>
<dbReference type="PANTHER" id="PTHR13923">
    <property type="entry name" value="SEC31-RELATED PROTEIN"/>
    <property type="match status" value="1"/>
</dbReference>
<evidence type="ECO:0000256" key="3">
    <source>
        <dbReference type="ARBA" id="ARBA00022448"/>
    </source>
</evidence>
<dbReference type="GO" id="GO:0015031">
    <property type="term" value="P:protein transport"/>
    <property type="evidence" value="ECO:0007669"/>
    <property type="project" value="UniProtKB-KW"/>
</dbReference>
<dbReference type="SMART" id="SM00320">
    <property type="entry name" value="WD40"/>
    <property type="match status" value="2"/>
</dbReference>
<dbReference type="PROSITE" id="PS50294">
    <property type="entry name" value="WD_REPEATS_REGION"/>
    <property type="match status" value="1"/>
</dbReference>
<evidence type="ECO:0000256" key="1">
    <source>
        <dbReference type="ARBA" id="ARBA00004240"/>
    </source>
</evidence>
<dbReference type="PROSITE" id="PS50082">
    <property type="entry name" value="WD_REPEATS_2"/>
    <property type="match status" value="1"/>
</dbReference>
<comment type="similarity">
    <text evidence="2">Belongs to the WD repeat SEC31 family.</text>
</comment>
<evidence type="ECO:0000256" key="5">
    <source>
        <dbReference type="ARBA" id="ARBA00022737"/>
    </source>
</evidence>
<organism evidence="9 10">
    <name type="scientific">Paramuricea clavata</name>
    <name type="common">Red gorgonian</name>
    <name type="synonym">Violescent sea-whip</name>
    <dbReference type="NCBI Taxonomy" id="317549"/>
    <lineage>
        <taxon>Eukaryota</taxon>
        <taxon>Metazoa</taxon>
        <taxon>Cnidaria</taxon>
        <taxon>Anthozoa</taxon>
        <taxon>Octocorallia</taxon>
        <taxon>Malacalcyonacea</taxon>
        <taxon>Plexauridae</taxon>
        <taxon>Paramuricea</taxon>
    </lineage>
</organism>
<evidence type="ECO:0000256" key="6">
    <source>
        <dbReference type="ARBA" id="ARBA00022824"/>
    </source>
</evidence>
<evidence type="ECO:0000313" key="9">
    <source>
        <dbReference type="EMBL" id="CAB3998822.1"/>
    </source>
</evidence>
<dbReference type="GO" id="GO:0090110">
    <property type="term" value="P:COPII-coated vesicle cargo loading"/>
    <property type="evidence" value="ECO:0007669"/>
    <property type="project" value="TreeGrafter"/>
</dbReference>
<sequence>MKVKEIARTANIAWSPASHHPIYLAAGTAAQQLDATFSTSAALEIFALDLTSDDREMPVKGMLSSEHRFHKLVWGTYGMETEETPSGILVGGTDSGSVVLWNPVKILNGETDDAVLIQNDKHTGAVQALDLNPFQPNLLASGASDSEIYVWDLNSPDNPLTPGAKSLPPDNISCLSWNRQVQHILASTSPCGRCVVWDLRKNEPIIKVSDQGSMFGPVARTVASQRPRARHVYVVNRVN</sequence>
<dbReference type="GO" id="GO:0030127">
    <property type="term" value="C:COPII vesicle coat"/>
    <property type="evidence" value="ECO:0007669"/>
    <property type="project" value="TreeGrafter"/>
</dbReference>
<dbReference type="PROSITE" id="PS00678">
    <property type="entry name" value="WD_REPEATS_1"/>
    <property type="match status" value="1"/>
</dbReference>
<evidence type="ECO:0000256" key="8">
    <source>
        <dbReference type="ARBA" id="ARBA00022927"/>
    </source>
</evidence>
<dbReference type="AlphaFoldDB" id="A0A7D9I6M4"/>
<dbReference type="Proteomes" id="UP001152795">
    <property type="component" value="Unassembled WGS sequence"/>
</dbReference>
<dbReference type="EMBL" id="CACRXK020003448">
    <property type="protein sequence ID" value="CAB3998822.1"/>
    <property type="molecule type" value="Genomic_DNA"/>
</dbReference>
<dbReference type="Pfam" id="PF00400">
    <property type="entry name" value="WD40"/>
    <property type="match status" value="1"/>
</dbReference>
<evidence type="ECO:0000256" key="2">
    <source>
        <dbReference type="ARBA" id="ARBA00009358"/>
    </source>
</evidence>
<keyword evidence="5" id="KW-0677">Repeat</keyword>
<dbReference type="GO" id="GO:0005198">
    <property type="term" value="F:structural molecule activity"/>
    <property type="evidence" value="ECO:0007669"/>
    <property type="project" value="TreeGrafter"/>
</dbReference>
<comment type="subcellular location">
    <subcellularLocation>
        <location evidence="1">Endoplasmic reticulum</location>
    </subcellularLocation>
</comment>
<keyword evidence="3" id="KW-0813">Transport</keyword>
<name>A0A7D9I6M4_PARCT</name>
<accession>A0A7D9I6M4</accession>
<dbReference type="SUPFAM" id="SSF50978">
    <property type="entry name" value="WD40 repeat-like"/>
    <property type="match status" value="1"/>
</dbReference>
<protein>
    <submittedName>
        <fullName evidence="9">Transport Sec31A-like</fullName>
    </submittedName>
</protein>
<keyword evidence="4" id="KW-0853">WD repeat</keyword>
<dbReference type="InterPro" id="IPR040251">
    <property type="entry name" value="SEC31-like"/>
</dbReference>
<keyword evidence="10" id="KW-1185">Reference proteome</keyword>
<keyword evidence="6" id="KW-0256">Endoplasmic reticulum</keyword>
<evidence type="ECO:0000313" key="10">
    <source>
        <dbReference type="Proteomes" id="UP001152795"/>
    </source>
</evidence>
<dbReference type="InterPro" id="IPR015943">
    <property type="entry name" value="WD40/YVTN_repeat-like_dom_sf"/>
</dbReference>
<comment type="caution">
    <text evidence="9">The sequence shown here is derived from an EMBL/GenBank/DDBJ whole genome shotgun (WGS) entry which is preliminary data.</text>
</comment>
<dbReference type="InterPro" id="IPR036322">
    <property type="entry name" value="WD40_repeat_dom_sf"/>
</dbReference>
<dbReference type="InterPro" id="IPR019775">
    <property type="entry name" value="WD40_repeat_CS"/>
</dbReference>
<dbReference type="GO" id="GO:0070971">
    <property type="term" value="C:endoplasmic reticulum exit site"/>
    <property type="evidence" value="ECO:0007669"/>
    <property type="project" value="TreeGrafter"/>
</dbReference>
<gene>
    <name evidence="9" type="ORF">PACLA_8A060988</name>
</gene>
<dbReference type="Gene3D" id="2.130.10.10">
    <property type="entry name" value="YVTN repeat-like/Quinoprotein amine dehydrogenase"/>
    <property type="match status" value="1"/>
</dbReference>